<dbReference type="RefSeq" id="WP_084711979.1">
    <property type="nucleotide sequence ID" value="NZ_BALE01000004.1"/>
</dbReference>
<comment type="subcellular location">
    <subcellularLocation>
        <location evidence="1">Cell membrane</location>
        <topology evidence="1">Multi-pass membrane protein</topology>
    </subcellularLocation>
</comment>
<proteinExistence type="predicted"/>
<evidence type="ECO:0000256" key="4">
    <source>
        <dbReference type="ARBA" id="ARBA00022989"/>
    </source>
</evidence>
<keyword evidence="9" id="KW-1185">Reference proteome</keyword>
<evidence type="ECO:0000256" key="6">
    <source>
        <dbReference type="SAM" id="MobiDB-lite"/>
    </source>
</evidence>
<feature type="transmembrane region" description="Helical" evidence="7">
    <location>
        <begin position="178"/>
        <end position="204"/>
    </location>
</feature>
<feature type="transmembrane region" description="Helical" evidence="7">
    <location>
        <begin position="300"/>
        <end position="322"/>
    </location>
</feature>
<evidence type="ECO:0000256" key="1">
    <source>
        <dbReference type="ARBA" id="ARBA00004651"/>
    </source>
</evidence>
<dbReference type="STRING" id="1231623.Tasa_004_067"/>
<feature type="transmembrane region" description="Helical" evidence="7">
    <location>
        <begin position="224"/>
        <end position="253"/>
    </location>
</feature>
<evidence type="ECO:0000313" key="9">
    <source>
        <dbReference type="Proteomes" id="UP000032679"/>
    </source>
</evidence>
<keyword evidence="2" id="KW-1003">Cell membrane</keyword>
<feature type="transmembrane region" description="Helical" evidence="7">
    <location>
        <begin position="265"/>
        <end position="288"/>
    </location>
</feature>
<dbReference type="Proteomes" id="UP000032679">
    <property type="component" value="Unassembled WGS sequence"/>
</dbReference>
<dbReference type="GO" id="GO:0005886">
    <property type="term" value="C:plasma membrane"/>
    <property type="evidence" value="ECO:0007669"/>
    <property type="project" value="UniProtKB-SubCell"/>
</dbReference>
<keyword evidence="5 7" id="KW-0472">Membrane</keyword>
<evidence type="ECO:0000256" key="3">
    <source>
        <dbReference type="ARBA" id="ARBA00022692"/>
    </source>
</evidence>
<organism evidence="8 9">
    <name type="scientific">Tanticharoenia sakaeratensis NBRC 103193</name>
    <dbReference type="NCBI Taxonomy" id="1231623"/>
    <lineage>
        <taxon>Bacteria</taxon>
        <taxon>Pseudomonadati</taxon>
        <taxon>Pseudomonadota</taxon>
        <taxon>Alphaproteobacteria</taxon>
        <taxon>Acetobacterales</taxon>
        <taxon>Acetobacteraceae</taxon>
        <taxon>Tanticharoenia</taxon>
    </lineage>
</organism>
<accession>A0A0D6MH98</accession>
<gene>
    <name evidence="8" type="ORF">Tasa_004_067</name>
</gene>
<dbReference type="InterPro" id="IPR017039">
    <property type="entry name" value="Virul_fac_BrkB"/>
</dbReference>
<sequence length="368" mass="39175">MPQTEATTSAQPAPASAPLYQDAHRVSAEGTASPGTGVSSPFKMPWGGWKLVIRQMINELGTSQISLAAAGCAFYATLSLFPAISALLSLYGLAFDLNTVEPQLNVLHDLLPPAAYTLIGDRIHTLVEQSHSSLTIGLIFSLCVALWSASASTKSILSALNLAYNTTELRSFLAFQGIAFGTTLGAVLGACLTLALMVALPAFLDFLPSHLAFLHIPPQFDTALTWGLPLVVHLLAPALMLLFVFGAVTLLYRHGPSRPAGAWRWSLPGSLVATGLWLVTSFGFSWYVSHFASYGATYGPLGAVVAIMMWFFVSAYVVLLGAELNAGLEDRIAGLEPKVSNTVNPERVPQEPTVSNDVASRAEATRSR</sequence>
<dbReference type="Pfam" id="PF03631">
    <property type="entry name" value="Virul_fac_BrkB"/>
    <property type="match status" value="1"/>
</dbReference>
<name>A0A0D6MH98_9PROT</name>
<feature type="transmembrane region" description="Helical" evidence="7">
    <location>
        <begin position="65"/>
        <end position="94"/>
    </location>
</feature>
<evidence type="ECO:0000313" key="8">
    <source>
        <dbReference type="EMBL" id="GAN53002.1"/>
    </source>
</evidence>
<keyword evidence="4 7" id="KW-1133">Transmembrane helix</keyword>
<evidence type="ECO:0000256" key="7">
    <source>
        <dbReference type="SAM" id="Phobius"/>
    </source>
</evidence>
<dbReference type="PANTHER" id="PTHR30213:SF0">
    <property type="entry name" value="UPF0761 MEMBRANE PROTEIN YIHY"/>
    <property type="match status" value="1"/>
</dbReference>
<dbReference type="PANTHER" id="PTHR30213">
    <property type="entry name" value="INNER MEMBRANE PROTEIN YHJD"/>
    <property type="match status" value="1"/>
</dbReference>
<evidence type="ECO:0000256" key="2">
    <source>
        <dbReference type="ARBA" id="ARBA00022475"/>
    </source>
</evidence>
<keyword evidence="3 7" id="KW-0812">Transmembrane</keyword>
<dbReference type="OrthoDB" id="9781030at2"/>
<feature type="transmembrane region" description="Helical" evidence="7">
    <location>
        <begin position="134"/>
        <end position="157"/>
    </location>
</feature>
<dbReference type="NCBIfam" id="TIGR00765">
    <property type="entry name" value="yihY_not_rbn"/>
    <property type="match status" value="1"/>
</dbReference>
<evidence type="ECO:0000256" key="5">
    <source>
        <dbReference type="ARBA" id="ARBA00023136"/>
    </source>
</evidence>
<feature type="region of interest" description="Disordered" evidence="6">
    <location>
        <begin position="341"/>
        <end position="368"/>
    </location>
</feature>
<reference evidence="8 9" key="1">
    <citation type="submission" date="2012-10" db="EMBL/GenBank/DDBJ databases">
        <title>Genome sequencing of Tanticharoenia sakaeratensis NBRC 103193.</title>
        <authorList>
            <person name="Azuma Y."/>
            <person name="Hadano H."/>
            <person name="Hirakawa H."/>
            <person name="Matsushita K."/>
        </authorList>
    </citation>
    <scope>NUCLEOTIDE SEQUENCE [LARGE SCALE GENOMIC DNA]</scope>
    <source>
        <strain evidence="8 9">NBRC 103193</strain>
    </source>
</reference>
<protein>
    <submittedName>
        <fullName evidence="8">T-RNA-processing ribonuclease BN</fullName>
    </submittedName>
</protein>
<comment type="caution">
    <text evidence="8">The sequence shown here is derived from an EMBL/GenBank/DDBJ whole genome shotgun (WGS) entry which is preliminary data.</text>
</comment>
<dbReference type="EMBL" id="BALE01000004">
    <property type="protein sequence ID" value="GAN53002.1"/>
    <property type="molecule type" value="Genomic_DNA"/>
</dbReference>
<dbReference type="AlphaFoldDB" id="A0A0D6MH98"/>